<reference evidence="4 5" key="1">
    <citation type="submission" date="2020-02" db="EMBL/GenBank/DDBJ databases">
        <title>Rhodobacter translucens sp. nov., a novel bacterium isolated from activated sludge.</title>
        <authorList>
            <person name="Liu J."/>
        </authorList>
    </citation>
    <scope>NUCLEOTIDE SEQUENCE [LARGE SCALE GENOMIC DNA]</scope>
    <source>
        <strain evidence="4 5">HX-7-19</strain>
    </source>
</reference>
<dbReference type="PROSITE" id="PS00330">
    <property type="entry name" value="HEMOLYSIN_CALCIUM"/>
    <property type="match status" value="7"/>
</dbReference>
<dbReference type="GO" id="GO:0005615">
    <property type="term" value="C:extracellular space"/>
    <property type="evidence" value="ECO:0007669"/>
    <property type="project" value="InterPro"/>
</dbReference>
<evidence type="ECO:0000313" key="4">
    <source>
        <dbReference type="EMBL" id="NGQ89904.1"/>
    </source>
</evidence>
<dbReference type="EMBL" id="JAALFE010000002">
    <property type="protein sequence ID" value="NGQ89904.1"/>
    <property type="molecule type" value="Genomic_DNA"/>
</dbReference>
<dbReference type="InterPro" id="IPR050557">
    <property type="entry name" value="RTX_toxin/Mannuronan_C5-epim"/>
</dbReference>
<dbReference type="Pfam" id="PF00353">
    <property type="entry name" value="HemolysinCabind"/>
    <property type="match status" value="4"/>
</dbReference>
<dbReference type="AlphaFoldDB" id="A0A6M1TXE1"/>
<sequence length="352" mass="35690">MSGMVRMGTARNDEIDGGIGNDRLFGLAGNDEIDGGRGDDLLEGGAGADDLDGGAGNDSLFGGEGNDLLNGGAGDDVLTGGAGADIFEFYPGSGRDVITDFTNGVDRIEIDGFGRSAVEALIGAARQVGGDAVLDLGAGRSITLQNFRLADLDLADFRGFGGGSGPMPPTVPPNEPPSEPPVTGGPGRDIDGTGRADVLIGTAFADDMDGRGGNDQMRGGAGNDDMDGGNGNDSLWGEDGRDDIDGGRGSDRLDGGAGDDILVGGRGNDTLTGGSGADLFEFRRGDGRDLITDFTDGVDRIELDGFSGRELTAILNGARQVGDDVVLTLSAGASITLADVQLSQLDRADFLL</sequence>
<accession>A0A6M1TXE1</accession>
<keyword evidence="2" id="KW-0964">Secreted</keyword>
<keyword evidence="5" id="KW-1185">Reference proteome</keyword>
<evidence type="ECO:0000256" key="1">
    <source>
        <dbReference type="ARBA" id="ARBA00004613"/>
    </source>
</evidence>
<dbReference type="PANTHER" id="PTHR38340:SF1">
    <property type="entry name" value="S-LAYER PROTEIN"/>
    <property type="match status" value="1"/>
</dbReference>
<dbReference type="InterPro" id="IPR001343">
    <property type="entry name" value="Hemolysn_Ca-bd"/>
</dbReference>
<organism evidence="4 5">
    <name type="scientific">Paragemmobacter kunshanensis</name>
    <dbReference type="NCBI Taxonomy" id="2583234"/>
    <lineage>
        <taxon>Bacteria</taxon>
        <taxon>Pseudomonadati</taxon>
        <taxon>Pseudomonadota</taxon>
        <taxon>Alphaproteobacteria</taxon>
        <taxon>Rhodobacterales</taxon>
        <taxon>Paracoccaceae</taxon>
        <taxon>Paragemmobacter</taxon>
    </lineage>
</organism>
<proteinExistence type="predicted"/>
<comment type="caution">
    <text evidence="4">The sequence shown here is derived from an EMBL/GenBank/DDBJ whole genome shotgun (WGS) entry which is preliminary data.</text>
</comment>
<dbReference type="GO" id="GO:0005509">
    <property type="term" value="F:calcium ion binding"/>
    <property type="evidence" value="ECO:0007669"/>
    <property type="project" value="InterPro"/>
</dbReference>
<evidence type="ECO:0000256" key="3">
    <source>
        <dbReference type="SAM" id="MobiDB-lite"/>
    </source>
</evidence>
<dbReference type="SUPFAM" id="SSF51120">
    <property type="entry name" value="beta-Roll"/>
    <property type="match status" value="2"/>
</dbReference>
<comment type="subcellular location">
    <subcellularLocation>
        <location evidence="1">Secreted</location>
    </subcellularLocation>
</comment>
<gene>
    <name evidence="4" type="ORF">G5V65_03270</name>
</gene>
<dbReference type="PANTHER" id="PTHR38340">
    <property type="entry name" value="S-LAYER PROTEIN"/>
    <property type="match status" value="1"/>
</dbReference>
<name>A0A6M1TXE1_9RHOB</name>
<dbReference type="InterPro" id="IPR011049">
    <property type="entry name" value="Serralysin-like_metalloprot_C"/>
</dbReference>
<feature type="compositionally biased region" description="Basic and acidic residues" evidence="3">
    <location>
        <begin position="243"/>
        <end position="254"/>
    </location>
</feature>
<evidence type="ECO:0000313" key="5">
    <source>
        <dbReference type="Proteomes" id="UP000474758"/>
    </source>
</evidence>
<dbReference type="InterPro" id="IPR018511">
    <property type="entry name" value="Hemolysin-typ_Ca-bd_CS"/>
</dbReference>
<dbReference type="PRINTS" id="PR00313">
    <property type="entry name" value="CABNDNGRPT"/>
</dbReference>
<feature type="region of interest" description="Disordered" evidence="3">
    <location>
        <begin position="160"/>
        <end position="190"/>
    </location>
</feature>
<feature type="compositionally biased region" description="Pro residues" evidence="3">
    <location>
        <begin position="166"/>
        <end position="180"/>
    </location>
</feature>
<dbReference type="Proteomes" id="UP000474758">
    <property type="component" value="Unassembled WGS sequence"/>
</dbReference>
<dbReference type="RefSeq" id="WP_165047038.1">
    <property type="nucleotide sequence ID" value="NZ_JAALFE010000002.1"/>
</dbReference>
<dbReference type="Gene3D" id="2.150.10.10">
    <property type="entry name" value="Serralysin-like metalloprotease, C-terminal"/>
    <property type="match status" value="3"/>
</dbReference>
<feature type="region of interest" description="Disordered" evidence="3">
    <location>
        <begin position="205"/>
        <end position="268"/>
    </location>
</feature>
<protein>
    <submittedName>
        <fullName evidence="4">Calcium-binding protein</fullName>
    </submittedName>
</protein>
<evidence type="ECO:0000256" key="2">
    <source>
        <dbReference type="ARBA" id="ARBA00022525"/>
    </source>
</evidence>